<dbReference type="EMBL" id="KZ819760">
    <property type="protein sequence ID" value="PWN52739.1"/>
    <property type="molecule type" value="Genomic_DNA"/>
</dbReference>
<name>A0ACD0P3U4_9BASI</name>
<keyword evidence="2" id="KW-1185">Reference proteome</keyword>
<proteinExistence type="predicted"/>
<gene>
    <name evidence="1" type="ORF">IE53DRAFT_311504</name>
</gene>
<organism evidence="1 2">
    <name type="scientific">Violaceomyces palustris</name>
    <dbReference type="NCBI Taxonomy" id="1673888"/>
    <lineage>
        <taxon>Eukaryota</taxon>
        <taxon>Fungi</taxon>
        <taxon>Dikarya</taxon>
        <taxon>Basidiomycota</taxon>
        <taxon>Ustilaginomycotina</taxon>
        <taxon>Ustilaginomycetes</taxon>
        <taxon>Violaceomycetales</taxon>
        <taxon>Violaceomycetaceae</taxon>
        <taxon>Violaceomyces</taxon>
    </lineage>
</organism>
<evidence type="ECO:0000313" key="2">
    <source>
        <dbReference type="Proteomes" id="UP000245626"/>
    </source>
</evidence>
<sequence length="557" mass="62224">MTISLKQPNFLVIVADDLGFSDTGPYGSEISTPNLDRLAKGGVRLTGFHTASACSPTRSMLMSGTDNHLAGLGQMAETINRAPVYQGNPGYEGILNDRVAALPEILKDNGYVTLMSGKWHLGLTKESSPWARGFDKSFALLPGAGNHYAFEPQTEDGTSAIKFLPPLYMENDKFLSLKELPQPFYSSDIFASKLLQYLGERQASQEEKSKPFFAYLPFTAPHWPLQADPKLVEKYKGVYDQGPEVLREKRLKALIERGLVDENVTPHPVVNTFKTKPWSEWSQEEKRYSSKLMEIYAAMVEQMDTNIGRVISQLESDGELDDTFVLFMSDNGAEGALLEALPVMGDQISKVIAKYYDNSYENVGRANSFTWYGPQWAQAGTAPSSMYKGWITEGGIRCPCILSHPSLDSKLKSGSTNEFTTVMDVLPTFLELAGLKHPGKQFRGRPVLTPRGKSWAGYILGSQTRIHEEDAITGWELFGQQAIRQGDWKAVFIPEPMGPEKWQLYNLKTDPGEVEDLAEAEKERLERLVRYWADYVAETGTVLVLPEERKLNGYGPR</sequence>
<evidence type="ECO:0000313" key="1">
    <source>
        <dbReference type="EMBL" id="PWN52739.1"/>
    </source>
</evidence>
<protein>
    <submittedName>
        <fullName evidence="1">Alkaline phosphatase-like protein</fullName>
    </submittedName>
</protein>
<accession>A0ACD0P3U4</accession>
<dbReference type="Proteomes" id="UP000245626">
    <property type="component" value="Unassembled WGS sequence"/>
</dbReference>
<reference evidence="1 2" key="1">
    <citation type="journal article" date="2018" name="Mol. Biol. Evol.">
        <title>Broad Genomic Sampling Reveals a Smut Pathogenic Ancestry of the Fungal Clade Ustilaginomycotina.</title>
        <authorList>
            <person name="Kijpornyongpan T."/>
            <person name="Mondo S.J."/>
            <person name="Barry K."/>
            <person name="Sandor L."/>
            <person name="Lee J."/>
            <person name="Lipzen A."/>
            <person name="Pangilinan J."/>
            <person name="LaButti K."/>
            <person name="Hainaut M."/>
            <person name="Henrissat B."/>
            <person name="Grigoriev I.V."/>
            <person name="Spatafora J.W."/>
            <person name="Aime M.C."/>
        </authorList>
    </citation>
    <scope>NUCLEOTIDE SEQUENCE [LARGE SCALE GENOMIC DNA]</scope>
    <source>
        <strain evidence="1 2">SA 807</strain>
    </source>
</reference>